<dbReference type="InterPro" id="IPR050261">
    <property type="entry name" value="FrsA_esterase"/>
</dbReference>
<feature type="domain" description="Xaa-Pro dipeptidyl-peptidase-like" evidence="2">
    <location>
        <begin position="59"/>
        <end position="264"/>
    </location>
</feature>
<organism evidence="3 4">
    <name type="scientific">Variovorax ureilyticus</name>
    <dbReference type="NCBI Taxonomy" id="1836198"/>
    <lineage>
        <taxon>Bacteria</taxon>
        <taxon>Pseudomonadati</taxon>
        <taxon>Pseudomonadota</taxon>
        <taxon>Betaproteobacteria</taxon>
        <taxon>Burkholderiales</taxon>
        <taxon>Comamonadaceae</taxon>
        <taxon>Variovorax</taxon>
    </lineage>
</organism>
<evidence type="ECO:0000256" key="1">
    <source>
        <dbReference type="SAM" id="MobiDB-lite"/>
    </source>
</evidence>
<evidence type="ECO:0000313" key="4">
    <source>
        <dbReference type="Proteomes" id="UP001365846"/>
    </source>
</evidence>
<feature type="region of interest" description="Disordered" evidence="1">
    <location>
        <begin position="290"/>
        <end position="314"/>
    </location>
</feature>
<dbReference type="InterPro" id="IPR029058">
    <property type="entry name" value="AB_hydrolase_fold"/>
</dbReference>
<keyword evidence="4" id="KW-1185">Reference proteome</keyword>
<dbReference type="PANTHER" id="PTHR22946">
    <property type="entry name" value="DIENELACTONE HYDROLASE DOMAIN-CONTAINING PROTEIN-RELATED"/>
    <property type="match status" value="1"/>
</dbReference>
<dbReference type="Pfam" id="PF02129">
    <property type="entry name" value="Peptidase_S15"/>
    <property type="match status" value="1"/>
</dbReference>
<dbReference type="InterPro" id="IPR000383">
    <property type="entry name" value="Xaa-Pro-like_dom"/>
</dbReference>
<dbReference type="Gene3D" id="3.40.50.1820">
    <property type="entry name" value="alpha/beta hydrolase"/>
    <property type="match status" value="1"/>
</dbReference>
<dbReference type="PANTHER" id="PTHR22946:SF0">
    <property type="entry name" value="DIENELACTONE HYDROLASE DOMAIN-CONTAINING PROTEIN"/>
    <property type="match status" value="1"/>
</dbReference>
<dbReference type="SUPFAM" id="SSF53474">
    <property type="entry name" value="alpha/beta-Hydrolases"/>
    <property type="match status" value="1"/>
</dbReference>
<name>A0ABU8VPX8_9BURK</name>
<evidence type="ECO:0000259" key="2">
    <source>
        <dbReference type="Pfam" id="PF02129"/>
    </source>
</evidence>
<feature type="compositionally biased region" description="Polar residues" evidence="1">
    <location>
        <begin position="305"/>
        <end position="314"/>
    </location>
</feature>
<accession>A0ABU8VPX8</accession>
<dbReference type="GO" id="GO:0016787">
    <property type="term" value="F:hydrolase activity"/>
    <property type="evidence" value="ECO:0007669"/>
    <property type="project" value="UniProtKB-KW"/>
</dbReference>
<gene>
    <name evidence="3" type="ORF">WKW77_31820</name>
</gene>
<reference evidence="3 4" key="1">
    <citation type="submission" date="2024-03" db="EMBL/GenBank/DDBJ databases">
        <title>Novel species of the genus Variovorax.</title>
        <authorList>
            <person name="Liu Q."/>
            <person name="Xin Y.-H."/>
        </authorList>
    </citation>
    <scope>NUCLEOTIDE SEQUENCE [LARGE SCALE GENOMIC DNA]</scope>
    <source>
        <strain evidence="3 4">KACC 18899</strain>
    </source>
</reference>
<protein>
    <submittedName>
        <fullName evidence="3">Alpha/beta hydrolase</fullName>
    </submittedName>
</protein>
<keyword evidence="3" id="KW-0378">Hydrolase</keyword>
<evidence type="ECO:0000313" key="3">
    <source>
        <dbReference type="EMBL" id="MEJ8815688.1"/>
    </source>
</evidence>
<proteinExistence type="predicted"/>
<dbReference type="EMBL" id="JBBKZU010000022">
    <property type="protein sequence ID" value="MEJ8815688.1"/>
    <property type="molecule type" value="Genomic_DNA"/>
</dbReference>
<comment type="caution">
    <text evidence="3">The sequence shown here is derived from an EMBL/GenBank/DDBJ whole genome shotgun (WGS) entry which is preliminary data.</text>
</comment>
<dbReference type="RefSeq" id="WP_340360886.1">
    <property type="nucleotide sequence ID" value="NZ_JBBKZU010000022.1"/>
</dbReference>
<dbReference type="Proteomes" id="UP001365846">
    <property type="component" value="Unassembled WGS sequence"/>
</dbReference>
<sequence length="314" mass="34382">MEKRVTFQSGEFTLAGVLHVPEGLSPGERRPGIIVLHGFGGNKEGPPHVGECRLHESLGYVALRFDMRGCGESGGAKGRVLCEEQVQDTASAVTWLGQQDFVDPGAIVVSGQSNGGAVAIYSGAMDPRVAAVISIGGWGDRARKLEWQNRADGAWERLLRLMQEGRDLRERTRETLMIKRWDIVPVPESIRHLLPPGCVMDFPVDTPQSIYDFRPEEVAARIAPRPFLIVHGANDSVTHVFEAIRLFQAVEGKAEMAILKGDHFPFVEPDPLLDGVVAQWLARNVPIAATKSPSSETLDPPPTEPTNRIHQPTP</sequence>